<proteinExistence type="predicted"/>
<evidence type="ECO:0000313" key="1">
    <source>
        <dbReference type="EMBL" id="KAK8838640.1"/>
    </source>
</evidence>
<keyword evidence="2" id="KW-1185">Reference proteome</keyword>
<gene>
    <name evidence="1" type="ORF">M9Y10_032676</name>
</gene>
<evidence type="ECO:0000313" key="2">
    <source>
        <dbReference type="Proteomes" id="UP001470230"/>
    </source>
</evidence>
<protein>
    <submittedName>
        <fullName evidence="1">Uncharacterized protein</fullName>
    </submittedName>
</protein>
<dbReference type="Proteomes" id="UP001470230">
    <property type="component" value="Unassembled WGS sequence"/>
</dbReference>
<dbReference type="EMBL" id="JAPFFF010000054">
    <property type="protein sequence ID" value="KAK8838640.1"/>
    <property type="molecule type" value="Genomic_DNA"/>
</dbReference>
<comment type="caution">
    <text evidence="1">The sequence shown here is derived from an EMBL/GenBank/DDBJ whole genome shotgun (WGS) entry which is preliminary data.</text>
</comment>
<reference evidence="1 2" key="1">
    <citation type="submission" date="2024-04" db="EMBL/GenBank/DDBJ databases">
        <title>Tritrichomonas musculus Genome.</title>
        <authorList>
            <person name="Alves-Ferreira E."/>
            <person name="Grigg M."/>
            <person name="Lorenzi H."/>
            <person name="Galac M."/>
        </authorList>
    </citation>
    <scope>NUCLEOTIDE SEQUENCE [LARGE SCALE GENOMIC DNA]</scope>
    <source>
        <strain evidence="1 2">EAF2021</strain>
    </source>
</reference>
<name>A0ABR2GZG0_9EUKA</name>
<sequence>MLTSLGQCILKLVKPSPTPGLEDIPYQFNHSLAVNGTYPLNIKEEEANSTQRLVVNLPSEDNSGNEYNEITIENPFKKNIAINLEERVINSELTINSNSNEQFDIIPPNVPIQINLGQRTTASFKDAQGEITIVSSGQNNNVKLNQVEPKNSFTLIPKNSRTSITIEKIDFTVHDNNDESTQSVIIKSNDNKQVKITDVTVQPTFSGEIRNATITGTIKFGFESNLKINEFVDISESTLDISYNISQAQGIDSDAPINGYISKCPKSINLNDRVVGTLLANERFLIAESYINFASCDEWKQATYINSVNTFLSEKGDGKKCKL</sequence>
<accession>A0ABR2GZG0</accession>
<organism evidence="1 2">
    <name type="scientific">Tritrichomonas musculus</name>
    <dbReference type="NCBI Taxonomy" id="1915356"/>
    <lineage>
        <taxon>Eukaryota</taxon>
        <taxon>Metamonada</taxon>
        <taxon>Parabasalia</taxon>
        <taxon>Tritrichomonadida</taxon>
        <taxon>Tritrichomonadidae</taxon>
        <taxon>Tritrichomonas</taxon>
    </lineage>
</organism>